<organism evidence="2">
    <name type="scientific">Arundo donax</name>
    <name type="common">Giant reed</name>
    <name type="synonym">Donax arundinaceus</name>
    <dbReference type="NCBI Taxonomy" id="35708"/>
    <lineage>
        <taxon>Eukaryota</taxon>
        <taxon>Viridiplantae</taxon>
        <taxon>Streptophyta</taxon>
        <taxon>Embryophyta</taxon>
        <taxon>Tracheophyta</taxon>
        <taxon>Spermatophyta</taxon>
        <taxon>Magnoliopsida</taxon>
        <taxon>Liliopsida</taxon>
        <taxon>Poales</taxon>
        <taxon>Poaceae</taxon>
        <taxon>PACMAD clade</taxon>
        <taxon>Arundinoideae</taxon>
        <taxon>Arundineae</taxon>
        <taxon>Arundo</taxon>
    </lineage>
</organism>
<proteinExistence type="predicted"/>
<dbReference type="AlphaFoldDB" id="A0A0A8Y8S3"/>
<evidence type="ECO:0000313" key="2">
    <source>
        <dbReference type="EMBL" id="JAD22184.1"/>
    </source>
</evidence>
<evidence type="ECO:0000256" key="1">
    <source>
        <dbReference type="SAM" id="MobiDB-lite"/>
    </source>
</evidence>
<feature type="region of interest" description="Disordered" evidence="1">
    <location>
        <begin position="1"/>
        <end position="52"/>
    </location>
</feature>
<name>A0A0A8Y8S3_ARUDO</name>
<protein>
    <submittedName>
        <fullName evidence="2">Uncharacterized protein</fullName>
    </submittedName>
</protein>
<reference evidence="2" key="1">
    <citation type="submission" date="2014-09" db="EMBL/GenBank/DDBJ databases">
        <authorList>
            <person name="Magalhaes I.L.F."/>
            <person name="Oliveira U."/>
            <person name="Santos F.R."/>
            <person name="Vidigal T.H.D.A."/>
            <person name="Brescovit A.D."/>
            <person name="Santos A.J."/>
        </authorList>
    </citation>
    <scope>NUCLEOTIDE SEQUENCE</scope>
    <source>
        <tissue evidence="2">Shoot tissue taken approximately 20 cm above the soil surface</tissue>
    </source>
</reference>
<feature type="compositionally biased region" description="Basic and acidic residues" evidence="1">
    <location>
        <begin position="1"/>
        <end position="21"/>
    </location>
</feature>
<sequence>MSLGDRQTEGKVPSDSDREDVPSSGVLQGATGSGLVAGSSFTPLPAPLAIGG</sequence>
<reference evidence="2" key="2">
    <citation type="journal article" date="2015" name="Data Brief">
        <title>Shoot transcriptome of the giant reed, Arundo donax.</title>
        <authorList>
            <person name="Barrero R.A."/>
            <person name="Guerrero F.D."/>
            <person name="Moolhuijzen P."/>
            <person name="Goolsby J.A."/>
            <person name="Tidwell J."/>
            <person name="Bellgard S.E."/>
            <person name="Bellgard M.I."/>
        </authorList>
    </citation>
    <scope>NUCLEOTIDE SEQUENCE</scope>
    <source>
        <tissue evidence="2">Shoot tissue taken approximately 20 cm above the soil surface</tissue>
    </source>
</reference>
<dbReference type="EMBL" id="GBRH01275711">
    <property type="protein sequence ID" value="JAD22184.1"/>
    <property type="molecule type" value="Transcribed_RNA"/>
</dbReference>
<accession>A0A0A8Y8S3</accession>